<evidence type="ECO:0000313" key="2">
    <source>
        <dbReference type="EMBL" id="CAH9138309.1"/>
    </source>
</evidence>
<evidence type="ECO:0000313" key="3">
    <source>
        <dbReference type="Proteomes" id="UP001152523"/>
    </source>
</evidence>
<comment type="caution">
    <text evidence="2">The sequence shown here is derived from an EMBL/GenBank/DDBJ whole genome shotgun (WGS) entry which is preliminary data.</text>
</comment>
<sequence length="243" mass="26997">MTPVTFHELCYAQYPTVNSPFFHNTRSANFDAQSPVLLCLYFQNYQAIEGVNLHNNPTAKMPMTMRCKGVTKRKLVGGGSASVDKTESISDVDDSEVVGYLNTKEERYYKKIIWEKINQQSAVYMAQAKACKKDTEAKKDKSRKATANNTNAGEREIRSSIINFAALNQLNDELNQDLGEAVVGGAGTPSPKNSSSSDAKFLIGNEPNDTYSDYLHVEDQSCEEDDDALTNKNFGLLDEYDCV</sequence>
<dbReference type="AlphaFoldDB" id="A0AAV0FRX1"/>
<dbReference type="Gene3D" id="1.20.5.650">
    <property type="entry name" value="Single helix bin"/>
    <property type="match status" value="1"/>
</dbReference>
<protein>
    <recommendedName>
        <fullName evidence="4">Brf1 TBP-binding domain-containing protein</fullName>
    </recommendedName>
</protein>
<organism evidence="2 3">
    <name type="scientific">Cuscuta epithymum</name>
    <dbReference type="NCBI Taxonomy" id="186058"/>
    <lineage>
        <taxon>Eukaryota</taxon>
        <taxon>Viridiplantae</taxon>
        <taxon>Streptophyta</taxon>
        <taxon>Embryophyta</taxon>
        <taxon>Tracheophyta</taxon>
        <taxon>Spermatophyta</taxon>
        <taxon>Magnoliopsida</taxon>
        <taxon>eudicotyledons</taxon>
        <taxon>Gunneridae</taxon>
        <taxon>Pentapetalae</taxon>
        <taxon>asterids</taxon>
        <taxon>lamiids</taxon>
        <taxon>Solanales</taxon>
        <taxon>Convolvulaceae</taxon>
        <taxon>Cuscuteae</taxon>
        <taxon>Cuscuta</taxon>
        <taxon>Cuscuta subgen. Cuscuta</taxon>
    </lineage>
</organism>
<evidence type="ECO:0000256" key="1">
    <source>
        <dbReference type="SAM" id="MobiDB-lite"/>
    </source>
</evidence>
<dbReference type="Proteomes" id="UP001152523">
    <property type="component" value="Unassembled WGS sequence"/>
</dbReference>
<reference evidence="2" key="1">
    <citation type="submission" date="2022-07" db="EMBL/GenBank/DDBJ databases">
        <authorList>
            <person name="Macas J."/>
            <person name="Novak P."/>
            <person name="Neumann P."/>
        </authorList>
    </citation>
    <scope>NUCLEOTIDE SEQUENCE</scope>
</reference>
<dbReference type="EMBL" id="CAMAPF010001007">
    <property type="protein sequence ID" value="CAH9138309.1"/>
    <property type="molecule type" value="Genomic_DNA"/>
</dbReference>
<accession>A0AAV0FRX1</accession>
<evidence type="ECO:0008006" key="4">
    <source>
        <dbReference type="Google" id="ProtNLM"/>
    </source>
</evidence>
<gene>
    <name evidence="2" type="ORF">CEPIT_LOCUS36698</name>
</gene>
<keyword evidence="3" id="KW-1185">Reference proteome</keyword>
<proteinExistence type="predicted"/>
<feature type="region of interest" description="Disordered" evidence="1">
    <location>
        <begin position="181"/>
        <end position="203"/>
    </location>
</feature>
<name>A0AAV0FRX1_9ASTE</name>